<evidence type="ECO:0000256" key="2">
    <source>
        <dbReference type="ARBA" id="ARBA00022475"/>
    </source>
</evidence>
<feature type="transmembrane region" description="Helical" evidence="8">
    <location>
        <begin position="886"/>
        <end position="904"/>
    </location>
</feature>
<dbReference type="InterPro" id="IPR003838">
    <property type="entry name" value="ABC3_permease_C"/>
</dbReference>
<evidence type="ECO:0000313" key="11">
    <source>
        <dbReference type="Proteomes" id="UP000028730"/>
    </source>
</evidence>
<evidence type="ECO:0000256" key="6">
    <source>
        <dbReference type="ARBA" id="ARBA00038076"/>
    </source>
</evidence>
<dbReference type="eggNOG" id="COG0577">
    <property type="taxonomic scope" value="Bacteria"/>
</dbReference>
<dbReference type="AlphaFoldDB" id="A0A080N1Y0"/>
<comment type="similarity">
    <text evidence="6">Belongs to the ABC-4 integral membrane protein family.</text>
</comment>
<sequence length="921" mass="96923">MWSITLRLMKKNAKMLIPAGIAIMIGTAFIAATFLFGNAMEDSLTTQMTAQYGRATHVVSQKDEDEVALPEGMTPTVGDFNIDSMRAIDGVEDVRVMMQTEFTVATQGRKAHLYVESTAADTALLPVSIVKGSQPKGAGQIALPEGIAKDLHVGVGQSMQAKLGAADVPDEKSGGSAPGASREAFGEDVSGKPEDGGSSDDAVASRTSSPENTGVDLKVVGLTRDDTGLYGAFGGAAIVSDDVLVRSYGVTDVNRIPVDSATVLVKINPAKFGTAPAAIKKLLPKGYSLSTRQALADGRIRKLSKEGTSVVTTFLLCFAILAMFVAALVIANTFQVMVAQRRRTLALLRAIGAKKGQLYRSVLTEAGLLGVISSILGIVLGVALMELMCGTKWMNASGAPLKVVVTPPVIWVPLVFGVIVTVLASISSARSATSVTPLEALQPFEAAASRKAGRVRAFLGILMLVAGLVLCFAAIRQMPGLINGSGASQKDSSNTYDGLLLSAIAGCALIFLALAIMAVFWLPWIMKGVGSVISHCGPSANVASANIQKNPRRVAATGLALLIGVTLVSTIATGAASGKRTINESLDSHYSVDMSADGDGLDRAAAREIAVVKGVSKTLYMPAAIVQIKGDKGLQDADRQMLLVGVDSIESLRSVLRLNLSRTTLDDGSVLLPQISEATGHKLTVEEKVVFQSADLGDEAKPNGKSLVLKSSQLDYRRVSGSTQPVGFVTMKHFRNGDLHAQSHLLIGRLVDPNDMTVFKEIQASVSNNHVQISGPAVERQRWNKTIESIMLLIVGLLAVAVLIALIGVANTLSLSVIERTKESATLRAIGMTRGQLKRSLAIEALLISLVNAVLGVMLGTGFGWLGAYMVFSLYGKVSYPFNWKVNGIMLIVAVLAALFASVLPARRAVKTPPVEALAEA</sequence>
<dbReference type="RefSeq" id="WP_044086395.1">
    <property type="nucleotide sequence ID" value="NZ_ATLK01000001.1"/>
</dbReference>
<feature type="region of interest" description="Disordered" evidence="7">
    <location>
        <begin position="162"/>
        <end position="211"/>
    </location>
</feature>
<feature type="transmembrane region" description="Helical" evidence="8">
    <location>
        <begin position="310"/>
        <end position="334"/>
    </location>
</feature>
<feature type="transmembrane region" description="Helical" evidence="8">
    <location>
        <begin position="554"/>
        <end position="576"/>
    </location>
</feature>
<feature type="transmembrane region" description="Helical" evidence="8">
    <location>
        <begin position="16"/>
        <end position="37"/>
    </location>
</feature>
<evidence type="ECO:0000256" key="8">
    <source>
        <dbReference type="SAM" id="Phobius"/>
    </source>
</evidence>
<comment type="caution">
    <text evidence="10">The sequence shown here is derived from an EMBL/GenBank/DDBJ whole genome shotgun (WGS) entry which is preliminary data.</text>
</comment>
<evidence type="ECO:0000256" key="4">
    <source>
        <dbReference type="ARBA" id="ARBA00022989"/>
    </source>
</evidence>
<dbReference type="Proteomes" id="UP000028730">
    <property type="component" value="Unassembled WGS sequence"/>
</dbReference>
<feature type="transmembrane region" description="Helical" evidence="8">
    <location>
        <begin position="362"/>
        <end position="385"/>
    </location>
</feature>
<keyword evidence="11" id="KW-1185">Reference proteome</keyword>
<evidence type="ECO:0000256" key="1">
    <source>
        <dbReference type="ARBA" id="ARBA00004651"/>
    </source>
</evidence>
<keyword evidence="3 8" id="KW-0812">Transmembrane</keyword>
<keyword evidence="4 8" id="KW-1133">Transmembrane helix</keyword>
<feature type="transmembrane region" description="Helical" evidence="8">
    <location>
        <begin position="457"/>
        <end position="478"/>
    </location>
</feature>
<feature type="domain" description="ABC3 transporter permease C-terminal" evidence="9">
    <location>
        <begin position="317"/>
        <end position="436"/>
    </location>
</feature>
<keyword evidence="2" id="KW-1003">Cell membrane</keyword>
<feature type="transmembrane region" description="Helical" evidence="8">
    <location>
        <begin position="790"/>
        <end position="818"/>
    </location>
</feature>
<feature type="transmembrane region" description="Helical" evidence="8">
    <location>
        <begin position="498"/>
        <end position="522"/>
    </location>
</feature>
<evidence type="ECO:0000313" key="10">
    <source>
        <dbReference type="EMBL" id="KFF30887.1"/>
    </source>
</evidence>
<proteinExistence type="inferred from homology"/>
<dbReference type="InterPro" id="IPR050250">
    <property type="entry name" value="Macrolide_Exporter_MacB"/>
</dbReference>
<protein>
    <submittedName>
        <fullName evidence="10">ABC transporter, permease protein</fullName>
    </submittedName>
</protein>
<keyword evidence="5 8" id="KW-0472">Membrane</keyword>
<dbReference type="PANTHER" id="PTHR30572">
    <property type="entry name" value="MEMBRANE COMPONENT OF TRANSPORTER-RELATED"/>
    <property type="match status" value="1"/>
</dbReference>
<dbReference type="eggNOG" id="COG4591">
    <property type="taxonomic scope" value="Bacteria"/>
</dbReference>
<evidence type="ECO:0000259" key="9">
    <source>
        <dbReference type="Pfam" id="PF02687"/>
    </source>
</evidence>
<dbReference type="OrthoDB" id="9780560at2"/>
<feature type="transmembrane region" description="Helical" evidence="8">
    <location>
        <begin position="841"/>
        <end position="866"/>
    </location>
</feature>
<dbReference type="PANTHER" id="PTHR30572:SF4">
    <property type="entry name" value="ABC TRANSPORTER PERMEASE YTRF"/>
    <property type="match status" value="1"/>
</dbReference>
<dbReference type="GO" id="GO:0022857">
    <property type="term" value="F:transmembrane transporter activity"/>
    <property type="evidence" value="ECO:0007669"/>
    <property type="project" value="TreeGrafter"/>
</dbReference>
<feature type="transmembrane region" description="Helical" evidence="8">
    <location>
        <begin position="405"/>
        <end position="426"/>
    </location>
</feature>
<reference evidence="10 11" key="1">
    <citation type="journal article" date="2014" name="Appl. Environ. Microbiol.">
        <title>Genomic encyclopedia of type strains of the genus Bifidobacterium.</title>
        <authorList>
            <person name="Milani C."/>
            <person name="Lugli G.A."/>
            <person name="Duranti S."/>
            <person name="Turroni F."/>
            <person name="Bottacini F."/>
            <person name="Mangifesta M."/>
            <person name="Sanchez B."/>
            <person name="Viappiani A."/>
            <person name="Mancabelli L."/>
            <person name="Taminiau B."/>
            <person name="Delcenserie V."/>
            <person name="Barrangou R."/>
            <person name="Margolles A."/>
            <person name="van Sinderen D."/>
            <person name="Ventura M."/>
        </authorList>
    </citation>
    <scope>NUCLEOTIDE SEQUENCE [LARGE SCALE GENOMIC DNA]</scope>
    <source>
        <strain evidence="10 11">DSM 19703</strain>
    </source>
</reference>
<organism evidence="10 11">
    <name type="scientific">Bifidobacterium bombi DSM 19703</name>
    <dbReference type="NCBI Taxonomy" id="1341695"/>
    <lineage>
        <taxon>Bacteria</taxon>
        <taxon>Bacillati</taxon>
        <taxon>Actinomycetota</taxon>
        <taxon>Actinomycetes</taxon>
        <taxon>Bifidobacteriales</taxon>
        <taxon>Bifidobacteriaceae</taxon>
        <taxon>Bifidobacterium</taxon>
    </lineage>
</organism>
<comment type="subcellular location">
    <subcellularLocation>
        <location evidence="1">Cell membrane</location>
        <topology evidence="1">Multi-pass membrane protein</topology>
    </subcellularLocation>
</comment>
<dbReference type="STRING" id="1341695.BBOMB_0205"/>
<dbReference type="GO" id="GO:0005886">
    <property type="term" value="C:plasma membrane"/>
    <property type="evidence" value="ECO:0007669"/>
    <property type="project" value="UniProtKB-SubCell"/>
</dbReference>
<gene>
    <name evidence="10" type="ORF">BBOMB_0205</name>
</gene>
<evidence type="ECO:0000256" key="7">
    <source>
        <dbReference type="SAM" id="MobiDB-lite"/>
    </source>
</evidence>
<accession>A0A080N1Y0</accession>
<name>A0A080N1Y0_9BIFI</name>
<feature type="domain" description="ABC3 transporter permease C-terminal" evidence="9">
    <location>
        <begin position="797"/>
        <end position="914"/>
    </location>
</feature>
<evidence type="ECO:0000256" key="5">
    <source>
        <dbReference type="ARBA" id="ARBA00023136"/>
    </source>
</evidence>
<dbReference type="Pfam" id="PF02687">
    <property type="entry name" value="FtsX"/>
    <property type="match status" value="2"/>
</dbReference>
<evidence type="ECO:0000256" key="3">
    <source>
        <dbReference type="ARBA" id="ARBA00022692"/>
    </source>
</evidence>
<dbReference type="EMBL" id="ATLK01000001">
    <property type="protein sequence ID" value="KFF30887.1"/>
    <property type="molecule type" value="Genomic_DNA"/>
</dbReference>